<evidence type="ECO:0000313" key="1">
    <source>
        <dbReference type="EMBL" id="OGL98160.1"/>
    </source>
</evidence>
<gene>
    <name evidence="1" type="ORF">A2318_01440</name>
</gene>
<protein>
    <recommendedName>
        <fullName evidence="3">Transglutaminase-like domain-containing protein</fullName>
    </recommendedName>
</protein>
<dbReference type="Proteomes" id="UP000177331">
    <property type="component" value="Unassembled WGS sequence"/>
</dbReference>
<accession>A0A1F7W5X8</accession>
<evidence type="ECO:0000313" key="2">
    <source>
        <dbReference type="Proteomes" id="UP000177331"/>
    </source>
</evidence>
<reference evidence="1 2" key="1">
    <citation type="journal article" date="2016" name="Nat. Commun.">
        <title>Thousands of microbial genomes shed light on interconnected biogeochemical processes in an aquifer system.</title>
        <authorList>
            <person name="Anantharaman K."/>
            <person name="Brown C.T."/>
            <person name="Hug L.A."/>
            <person name="Sharon I."/>
            <person name="Castelle C.J."/>
            <person name="Probst A.J."/>
            <person name="Thomas B.C."/>
            <person name="Singh A."/>
            <person name="Wilkins M.J."/>
            <person name="Karaoz U."/>
            <person name="Brodie E.L."/>
            <person name="Williams K.H."/>
            <person name="Hubbard S.S."/>
            <person name="Banfield J.F."/>
        </authorList>
    </citation>
    <scope>NUCLEOTIDE SEQUENCE [LARGE SCALE GENOMIC DNA]</scope>
</reference>
<dbReference type="AlphaFoldDB" id="A0A1F7W5X8"/>
<name>A0A1F7W5X8_9BACT</name>
<organism evidence="1 2">
    <name type="scientific">Candidatus Uhrbacteria bacterium RIFOXYB2_FULL_45_11</name>
    <dbReference type="NCBI Taxonomy" id="1802421"/>
    <lineage>
        <taxon>Bacteria</taxon>
        <taxon>Candidatus Uhriibacteriota</taxon>
    </lineage>
</organism>
<evidence type="ECO:0008006" key="3">
    <source>
        <dbReference type="Google" id="ProtNLM"/>
    </source>
</evidence>
<dbReference type="STRING" id="1802421.A2318_01440"/>
<comment type="caution">
    <text evidence="1">The sequence shown here is derived from an EMBL/GenBank/DDBJ whole genome shotgun (WGS) entry which is preliminary data.</text>
</comment>
<dbReference type="EMBL" id="MGFD01000031">
    <property type="protein sequence ID" value="OGL98160.1"/>
    <property type="molecule type" value="Genomic_DNA"/>
</dbReference>
<sequence>MHTSENRYVPDSITQPERKMVRKKLFRGVWTDTLNDNEALPVGGSLINDEVTTRLELDFKTLDIGLEQLNPEEIRAKFELRKEDLLKWLDDAKSDVDPFTFFVCVQIQQYVNRLLEIDAAHPTNPAEREAIYRQKTTPKLSELKGQSACAERAALAQYLFQKAGVKSAYMSGITTRDASRKMESPIDHSFLILENPTHPDRSYVYDVARPRETQSGLPRVLETATTFSPKQFEGKTDLLIESKEVLHGGKLWYGIGKPTMGTREMIPYQEK</sequence>
<proteinExistence type="predicted"/>